<name>A0A653CQF7_CALMS</name>
<protein>
    <submittedName>
        <fullName evidence="1">Uncharacterized protein</fullName>
    </submittedName>
</protein>
<dbReference type="EMBL" id="CAACVG010008325">
    <property type="protein sequence ID" value="VEN49313.1"/>
    <property type="molecule type" value="Genomic_DNA"/>
</dbReference>
<keyword evidence="2" id="KW-1185">Reference proteome</keyword>
<gene>
    <name evidence="1" type="ORF">CALMAC_LOCUS10464</name>
</gene>
<accession>A0A653CQF7</accession>
<dbReference type="AlphaFoldDB" id="A0A653CQF7"/>
<reference evidence="1 2" key="1">
    <citation type="submission" date="2019-01" db="EMBL/GenBank/DDBJ databases">
        <authorList>
            <person name="Sayadi A."/>
        </authorList>
    </citation>
    <scope>NUCLEOTIDE SEQUENCE [LARGE SCALE GENOMIC DNA]</scope>
</reference>
<evidence type="ECO:0000313" key="1">
    <source>
        <dbReference type="EMBL" id="VEN49313.1"/>
    </source>
</evidence>
<proteinExistence type="predicted"/>
<organism evidence="1 2">
    <name type="scientific">Callosobruchus maculatus</name>
    <name type="common">Southern cowpea weevil</name>
    <name type="synonym">Pulse bruchid</name>
    <dbReference type="NCBI Taxonomy" id="64391"/>
    <lineage>
        <taxon>Eukaryota</taxon>
        <taxon>Metazoa</taxon>
        <taxon>Ecdysozoa</taxon>
        <taxon>Arthropoda</taxon>
        <taxon>Hexapoda</taxon>
        <taxon>Insecta</taxon>
        <taxon>Pterygota</taxon>
        <taxon>Neoptera</taxon>
        <taxon>Endopterygota</taxon>
        <taxon>Coleoptera</taxon>
        <taxon>Polyphaga</taxon>
        <taxon>Cucujiformia</taxon>
        <taxon>Chrysomeloidea</taxon>
        <taxon>Chrysomelidae</taxon>
        <taxon>Bruchinae</taxon>
        <taxon>Bruchini</taxon>
        <taxon>Callosobruchus</taxon>
    </lineage>
</organism>
<evidence type="ECO:0000313" key="2">
    <source>
        <dbReference type="Proteomes" id="UP000410492"/>
    </source>
</evidence>
<sequence>MCKLKVRQKVLLNYSLRNAIVSIQFIASAKRLCDILALTLNLTLYITRHYRFK</sequence>
<dbReference type="Proteomes" id="UP000410492">
    <property type="component" value="Unassembled WGS sequence"/>
</dbReference>